<evidence type="ECO:0000256" key="16">
    <source>
        <dbReference type="SAM" id="MobiDB-lite"/>
    </source>
</evidence>
<keyword evidence="2" id="KW-0813">Transport</keyword>
<evidence type="ECO:0000259" key="18">
    <source>
        <dbReference type="Pfam" id="PF00520"/>
    </source>
</evidence>
<dbReference type="PRINTS" id="PR01629">
    <property type="entry name" value="TVDCCALPHA1"/>
</dbReference>
<evidence type="ECO:0000256" key="8">
    <source>
        <dbReference type="ARBA" id="ARBA00022882"/>
    </source>
</evidence>
<sequence length="2160" mass="237339">MAESSSPPPSPAAAPAAEPGVTEQPGPQSPPPSPPGPEQPLDGGDPEVPHPDLAPVAFFCLRQTTSPRNWCIKMVCNPYPLCVGMLVILLNCVTLGMYQPCDDMDCLSDRCKILQVFDDFIFVFFAMEMVLKMVALGIFGKKCYLGDTWNRLDFFIVMAGMVEYSLDLQNINLSAIRTVRVLRPLKAINRVPSMRILVNLLLDTLPMLGNVLLLCFFVFFIFGIIGVQLWAGLLRNRCFLDENFTIQGDVALPPYYQPEEDDEMPFICSLSGDNGIMGCHEIPPLKEQGRECCLSKDDVYDFGAGRQDLNASGLCVNWNRYYNVCRTGSANPHKGAINFDNIGYAWIVIFQVITLEGWVEIMYYVMDAHSFYNFIYFILLIIVGSFFMINLCLVVIATQFSETKQREHRLMLEQRQRYLSSSTVASYAEPGDCYEEIFQYVCHILRKAKRRALGLYQALQSRRQAPGQEAPGSAKPGPHAKEPRHYKLCPRHSPLDPTPHTLVQPISAMLASDPASCPRCQREAGRRPSGPGSSDSGQEGSGSGGSAGGEADGDGARSSEDAASSELGKEDEEEQADGAAGLCGDLWRETRAKLRGIVDSKYFNRGIMMAILVNTVSMGIEHHQQPEELTNILEICNVVFTSMFALEMLLKLAAFGLFDYLHNPYNIFDSVIVIISIWEIVGQADGGLSVLRTFRLLRVLKLVRFMPALRRQLVVLMKTMDNVATFCMLLMLFIFIFSILGMHIFGCKFSLRTDTGDTVPDRKNFDSLLWAIVTVFQILTQEDWNVVLYNGMASTSPWASLYFVALMTFGNYVLFNLLVAILVEGFQAEGDANRSYSEEDQSSSNIEEFDKLHEGLDSSGDPKLCPIPMTPNGHLDPNLPLGGRLGPAGSAASAPRLSLQPDPMLMALGSRKSSVMSLGRMSYDQRSLSSSRSSYYGPWGRSGAWASRRSSWNSLKHKPQSAEHESLLSQERGGGGGARASEGARDDGPPRAAPLHAPHAHHAHHGPHPVHRHRHHRRTLSLDTRDSVDLAELVPAVGTHPRAAWRAAGPTPGHEDCNGRMPSIAKDVFTKMDDRRDRGEDEEEIDYTLCFRVRKMIDVYKPDWCEVREDWSVYLFSPENRFRVLCQTIIAHKLFDYVVLAFIFLNCITIALERPQIEAGSTERIFLTVSNYIFTAIFVGEMTLKVPVSLGSWNVLDGFLVFVSIIDIVVSLASAGGAKILGVLRVISRAPGLKLVVETLISSLKPIGNIVLICCAFFIIFGILGVQLFKGKFYHCLGVDTRNITNRSDCVAANYRWVHHKYNFDNLGQALMSLFVLASKDGWVNIMYNGLDAVAVDQQPVPNHNPWMLLYFISFLLIVSFFVLNMFVGVVVENFHKCRQHQEAEEARRREEKRLRRLEKKRRKAQRLPYYATYCPTRLLIHSMCTSHYLDIFITFIICLNVVTMSLEHYNQPTSLETALKYCNYMFTTVFVLEAVLKLVAFGLRRFFKDRWNQLDLAIVLLSVMGITLEEIEINAALPINPTIIRIMRVLRIARVLKLLKMATGMRALLDTVVQALPQVRAAPSAACLAVIGVPLGPGVCNDENPCEGMSRHATFENFGMAFLTLFQVSTGDNWNGIMKDTLRDCTHDERSCLSSLQFVSPLYFVSFVLTAQFVLINVVVAVLMKHLDDSNKEAQEDAEMDAELELEMAHSLGPSPRPPASSPGAPVPGQGPGGAGHGQRTGGGQLCPAHPTENLWLDSVSLIIKDSLEGELTIIDNLSGSIFHHYSSPAGCEKCHHDKQEVQLAETEAFSLNSDRSSSILLGDDLSLEDPTACPLGPRDSKGEPDPPEPMRVGDLGECFFPVSSTAVSSGPENFLCEMEAIPFNPVRSWLKHESSQAPPSPFSSDASSPLLPMPAEFFHPAVAASQKGQERAAGAGTLPKIALQGSWASLRSPSVNCTLLRQATGSDTSLEASRSSSGGSLQTTLEDSLTLSDSPRRALGPPAPALGPRAGPSPATRRRLSLRGRGLFSLRGLRAHQRSHSSGGSTSPGCTQHDSMDPSDEEGAGGRAGGGGGGAGSEHSETLSSLSLTSLFAPPPPPPGLPPARRFSSTSSLAAGPGRPRTAARPRGLARSPSWAADRRKDPPGQAEPAAGRGPSAPEPQPPPREPQPGDAASRGRR</sequence>
<keyword evidence="4" id="KW-0107">Calcium channel</keyword>
<feature type="compositionally biased region" description="Basic residues" evidence="16">
    <location>
        <begin position="998"/>
        <end position="1019"/>
    </location>
</feature>
<dbReference type="FunFam" id="1.20.120.350:FF:000007">
    <property type="entry name" value="Voltage-dependent T-type calcium channel subunit alpha"/>
    <property type="match status" value="1"/>
</dbReference>
<evidence type="ECO:0000256" key="15">
    <source>
        <dbReference type="SAM" id="Coils"/>
    </source>
</evidence>
<feature type="region of interest" description="Disordered" evidence="16">
    <location>
        <begin position="1947"/>
        <end position="2160"/>
    </location>
</feature>
<evidence type="ECO:0000256" key="13">
    <source>
        <dbReference type="ARBA" id="ARBA00023303"/>
    </source>
</evidence>
<evidence type="ECO:0000256" key="6">
    <source>
        <dbReference type="ARBA" id="ARBA00022737"/>
    </source>
</evidence>
<evidence type="ECO:0000256" key="17">
    <source>
        <dbReference type="SAM" id="Phobius"/>
    </source>
</evidence>
<feature type="compositionally biased region" description="Low complexity" evidence="16">
    <location>
        <begin position="2064"/>
        <end position="2074"/>
    </location>
</feature>
<feature type="region of interest" description="Disordered" evidence="16">
    <location>
        <begin position="1"/>
        <end position="47"/>
    </location>
</feature>
<feature type="region of interest" description="Disordered" evidence="16">
    <location>
        <begin position="956"/>
        <end position="1020"/>
    </location>
</feature>
<proteinExistence type="predicted"/>
<keyword evidence="9 17" id="KW-1133">Transmembrane helix</keyword>
<evidence type="ECO:0000256" key="1">
    <source>
        <dbReference type="ARBA" id="ARBA00004141"/>
    </source>
</evidence>
<feature type="transmembrane region" description="Helical" evidence="17">
    <location>
        <begin position="371"/>
        <end position="396"/>
    </location>
</feature>
<evidence type="ECO:0000313" key="20">
    <source>
        <dbReference type="Proteomes" id="UP000314985"/>
    </source>
</evidence>
<dbReference type="PANTHER" id="PTHR10037">
    <property type="entry name" value="VOLTAGE-GATED CATION CHANNEL CALCIUM AND SODIUM"/>
    <property type="match status" value="1"/>
</dbReference>
<organism evidence="19 20">
    <name type="scientific">Sus scrofa</name>
    <name type="common">Pig</name>
    <dbReference type="NCBI Taxonomy" id="9823"/>
    <lineage>
        <taxon>Eukaryota</taxon>
        <taxon>Metazoa</taxon>
        <taxon>Chordata</taxon>
        <taxon>Craniata</taxon>
        <taxon>Vertebrata</taxon>
        <taxon>Euteleostomi</taxon>
        <taxon>Mammalia</taxon>
        <taxon>Eutheria</taxon>
        <taxon>Laurasiatheria</taxon>
        <taxon>Artiodactyla</taxon>
        <taxon>Suina</taxon>
        <taxon>Suidae</taxon>
        <taxon>Sus</taxon>
    </lineage>
</organism>
<feature type="compositionally biased region" description="Pro residues" evidence="16">
    <location>
        <begin position="1"/>
        <end position="12"/>
    </location>
</feature>
<evidence type="ECO:0000256" key="10">
    <source>
        <dbReference type="ARBA" id="ARBA00023065"/>
    </source>
</evidence>
<feature type="transmembrane region" description="Helical" evidence="17">
    <location>
        <begin position="78"/>
        <end position="100"/>
    </location>
</feature>
<evidence type="ECO:0000256" key="14">
    <source>
        <dbReference type="ARBA" id="ARBA00036634"/>
    </source>
</evidence>
<feature type="transmembrane region" description="Helical" evidence="17">
    <location>
        <begin position="1643"/>
        <end position="1665"/>
    </location>
</feature>
<feature type="transmembrane region" description="Helical" evidence="17">
    <location>
        <begin position="1134"/>
        <end position="1152"/>
    </location>
</feature>
<feature type="region of interest" description="Disordered" evidence="16">
    <location>
        <begin position="513"/>
        <end position="581"/>
    </location>
</feature>
<feature type="transmembrane region" description="Helical" evidence="17">
    <location>
        <begin position="801"/>
        <end position="823"/>
    </location>
</feature>
<evidence type="ECO:0000256" key="5">
    <source>
        <dbReference type="ARBA" id="ARBA00022692"/>
    </source>
</evidence>
<protein>
    <recommendedName>
        <fullName evidence="18">Ion transport domain-containing protein</fullName>
    </recommendedName>
</protein>
<feature type="compositionally biased region" description="Low complexity" evidence="16">
    <location>
        <begin position="2085"/>
        <end position="2113"/>
    </location>
</feature>
<feature type="compositionally biased region" description="Pro residues" evidence="16">
    <location>
        <begin position="2139"/>
        <end position="2149"/>
    </location>
</feature>
<keyword evidence="12" id="KW-0325">Glycoprotein</keyword>
<dbReference type="FunFam" id="1.20.120.350:FF:000012">
    <property type="entry name" value="Voltage-dependent T-type calcium channel subunit alpha"/>
    <property type="match status" value="1"/>
</dbReference>
<feature type="transmembrane region" description="Helical" evidence="17">
    <location>
        <begin position="1465"/>
        <end position="1484"/>
    </location>
</feature>
<reference evidence="19" key="2">
    <citation type="submission" date="2025-08" db="UniProtKB">
        <authorList>
            <consortium name="Ensembl"/>
        </authorList>
    </citation>
    <scope>IDENTIFICATION</scope>
</reference>
<keyword evidence="6" id="KW-0677">Repeat</keyword>
<dbReference type="SUPFAM" id="SSF81324">
    <property type="entry name" value="Voltage-gated potassium channels"/>
    <property type="match status" value="4"/>
</dbReference>
<dbReference type="GO" id="GO:0005245">
    <property type="term" value="F:voltage-gated calcium channel activity"/>
    <property type="evidence" value="ECO:0007669"/>
    <property type="project" value="InterPro"/>
</dbReference>
<evidence type="ECO:0000256" key="12">
    <source>
        <dbReference type="ARBA" id="ARBA00023180"/>
    </source>
</evidence>
<feature type="domain" description="Ion transport" evidence="18">
    <location>
        <begin position="1428"/>
        <end position="1675"/>
    </location>
</feature>
<feature type="transmembrane region" description="Helical" evidence="17">
    <location>
        <begin position="344"/>
        <end position="365"/>
    </location>
</feature>
<comment type="catalytic activity">
    <reaction evidence="14">
        <text>Ca(2+)(in) = Ca(2+)(out)</text>
        <dbReference type="Rhea" id="RHEA:29671"/>
        <dbReference type="ChEBI" id="CHEBI:29108"/>
    </reaction>
</comment>
<evidence type="ECO:0000256" key="4">
    <source>
        <dbReference type="ARBA" id="ARBA00022673"/>
    </source>
</evidence>
<feature type="compositionally biased region" description="Pro residues" evidence="16">
    <location>
        <begin position="2075"/>
        <end position="2084"/>
    </location>
</feature>
<feature type="compositionally biased region" description="Gly residues" evidence="16">
    <location>
        <begin position="2047"/>
        <end position="2058"/>
    </location>
</feature>
<feature type="domain" description="Ion transport" evidence="18">
    <location>
        <begin position="82"/>
        <end position="407"/>
    </location>
</feature>
<evidence type="ECO:0000256" key="3">
    <source>
        <dbReference type="ARBA" id="ARBA00022568"/>
    </source>
</evidence>
<feature type="transmembrane region" description="Helical" evidence="17">
    <location>
        <begin position="1349"/>
        <end position="1372"/>
    </location>
</feature>
<feature type="compositionally biased region" description="Gly residues" evidence="16">
    <location>
        <begin position="539"/>
        <end position="550"/>
    </location>
</feature>
<feature type="region of interest" description="Disordered" evidence="16">
    <location>
        <begin position="1691"/>
        <end position="1729"/>
    </location>
</feature>
<evidence type="ECO:0000256" key="2">
    <source>
        <dbReference type="ARBA" id="ARBA00022448"/>
    </source>
</evidence>
<feature type="compositionally biased region" description="Polar residues" evidence="16">
    <location>
        <begin position="2022"/>
        <end position="2035"/>
    </location>
</feature>
<feature type="transmembrane region" description="Helical" evidence="17">
    <location>
        <begin position="723"/>
        <end position="745"/>
    </location>
</feature>
<dbReference type="PANTHER" id="PTHR10037:SF209">
    <property type="entry name" value="VOLTAGE-DEPENDENT T-TYPE CALCIUM CHANNEL SUBUNIT ALPHA"/>
    <property type="match status" value="1"/>
</dbReference>
<dbReference type="InterPro" id="IPR027359">
    <property type="entry name" value="Volt_channel_dom_sf"/>
</dbReference>
<dbReference type="InterPro" id="IPR005445">
    <property type="entry name" value="VDCC_T_a1"/>
</dbReference>
<dbReference type="Proteomes" id="UP000314985">
    <property type="component" value="Chromosome 5"/>
</dbReference>
<name>A0A4X1VZF4_PIG</name>
<feature type="compositionally biased region" description="Pro residues" evidence="16">
    <location>
        <begin position="27"/>
        <end position="38"/>
    </location>
</feature>
<dbReference type="InterPro" id="IPR005821">
    <property type="entry name" value="Ion_trans_dom"/>
</dbReference>
<feature type="compositionally biased region" description="Gly residues" evidence="16">
    <location>
        <begin position="1711"/>
        <end position="1726"/>
    </location>
</feature>
<feature type="transmembrane region" description="Helical" evidence="17">
    <location>
        <begin position="120"/>
        <end position="140"/>
    </location>
</feature>
<keyword evidence="8" id="KW-0851">Voltage-gated channel</keyword>
<feature type="region of interest" description="Disordered" evidence="16">
    <location>
        <begin position="1812"/>
        <end position="1831"/>
    </location>
</feature>
<keyword evidence="15" id="KW-0175">Coiled coil</keyword>
<dbReference type="InterPro" id="IPR043203">
    <property type="entry name" value="VGCC_Ca_Na"/>
</dbReference>
<dbReference type="FunFam" id="1.20.120.350:FF:000009">
    <property type="entry name" value="Voltage-dependent T-type calcium channel subunit alpha"/>
    <property type="match status" value="1"/>
</dbReference>
<keyword evidence="3" id="KW-0109">Calcium transport</keyword>
<feature type="coiled-coil region" evidence="15">
    <location>
        <begin position="1381"/>
        <end position="1408"/>
    </location>
</feature>
<feature type="transmembrane region" description="Helical" evidence="17">
    <location>
        <begin position="1247"/>
        <end position="1269"/>
    </location>
</feature>
<keyword evidence="13" id="KW-0407">Ion channel</keyword>
<feature type="transmembrane region" description="Helical" evidence="17">
    <location>
        <begin position="1428"/>
        <end position="1445"/>
    </location>
</feature>
<keyword evidence="10" id="KW-0406">Ion transport</keyword>
<feature type="compositionally biased region" description="Polar residues" evidence="16">
    <location>
        <begin position="1963"/>
        <end position="1975"/>
    </location>
</feature>
<dbReference type="Pfam" id="PF00520">
    <property type="entry name" value="Ion_trans"/>
    <property type="match status" value="4"/>
</dbReference>
<feature type="domain" description="Ion transport" evidence="18">
    <location>
        <begin position="601"/>
        <end position="829"/>
    </location>
</feature>
<dbReference type="Gene3D" id="1.20.120.350">
    <property type="entry name" value="Voltage-gated potassium channels. Chain C"/>
    <property type="match status" value="4"/>
</dbReference>
<feature type="compositionally biased region" description="Low complexity" evidence="16">
    <location>
        <begin position="13"/>
        <end position="26"/>
    </location>
</feature>
<reference evidence="19 20" key="1">
    <citation type="submission" date="2017-08" db="EMBL/GenBank/DDBJ databases">
        <title>USMARCv1.0.</title>
        <authorList>
            <person name="Hannum G.I."/>
            <person name="Koren S."/>
            <person name="Schroeder S.G."/>
            <person name="Chin S.C."/>
            <person name="Nonneman D.J."/>
            <person name="Becker S.A."/>
            <person name="Rosen B.D."/>
            <person name="Bickhart D.M."/>
            <person name="Putnam N.H."/>
            <person name="Green R.E."/>
            <person name="Tuggle C.K."/>
            <person name="Liu H."/>
            <person name="Rohrer G.A."/>
            <person name="Warr A."/>
            <person name="Hall R."/>
            <person name="Kim K."/>
            <person name="Hume D.A."/>
            <person name="Talbot R."/>
            <person name="Chow W."/>
            <person name="Howe K."/>
            <person name="Schwartz A.S."/>
            <person name="Watson M."/>
            <person name="Archibald A.L."/>
            <person name="Phillippy A.M."/>
            <person name="Smith T.P.L."/>
        </authorList>
    </citation>
    <scope>NUCLEOTIDE SEQUENCE [LARGE SCALE GENOMIC DNA]</scope>
</reference>
<feature type="domain" description="Ion transport" evidence="18">
    <location>
        <begin position="1132"/>
        <end position="1382"/>
    </location>
</feature>
<feature type="transmembrane region" description="Helical" evidence="17">
    <location>
        <begin position="207"/>
        <end position="231"/>
    </location>
</feature>
<evidence type="ECO:0000256" key="11">
    <source>
        <dbReference type="ARBA" id="ARBA00023136"/>
    </source>
</evidence>
<evidence type="ECO:0000256" key="7">
    <source>
        <dbReference type="ARBA" id="ARBA00022837"/>
    </source>
</evidence>
<feature type="region of interest" description="Disordered" evidence="16">
    <location>
        <begin position="462"/>
        <end position="501"/>
    </location>
</feature>
<keyword evidence="11 17" id="KW-0472">Membrane</keyword>
<dbReference type="FunFam" id="1.10.287.70:FF:000053">
    <property type="entry name" value="Voltage-dependent T-type calcium channel subunit alpha"/>
    <property type="match status" value="1"/>
</dbReference>
<dbReference type="Gene3D" id="1.10.287.70">
    <property type="match status" value="4"/>
</dbReference>
<dbReference type="GO" id="GO:0005891">
    <property type="term" value="C:voltage-gated calcium channel complex"/>
    <property type="evidence" value="ECO:0007669"/>
    <property type="project" value="InterPro"/>
</dbReference>
<dbReference type="Ensembl" id="ENSSSCT00070055695.1">
    <property type="protein sequence ID" value="ENSSSCP00070047304.1"/>
    <property type="gene ID" value="ENSSSCG00070027481.1"/>
</dbReference>
<feature type="compositionally biased region" description="Low complexity" evidence="16">
    <location>
        <begin position="1988"/>
        <end position="1997"/>
    </location>
</feature>
<feature type="transmembrane region" description="Helical" evidence="17">
    <location>
        <begin position="1200"/>
        <end position="1227"/>
    </location>
</feature>
<feature type="compositionally biased region" description="Low complexity" evidence="16">
    <location>
        <begin position="527"/>
        <end position="538"/>
    </location>
</feature>
<dbReference type="FunFam" id="1.20.120.350:FF:000008">
    <property type="entry name" value="Voltage-dependent T-type calcium channel subunit alpha"/>
    <property type="match status" value="1"/>
</dbReference>
<evidence type="ECO:0000256" key="9">
    <source>
        <dbReference type="ARBA" id="ARBA00022989"/>
    </source>
</evidence>
<accession>A0A4X1VZF4</accession>
<feature type="compositionally biased region" description="Low complexity" evidence="16">
    <location>
        <begin position="2005"/>
        <end position="2014"/>
    </location>
</feature>
<feature type="transmembrane region" description="Helical" evidence="17">
    <location>
        <begin position="1164"/>
        <end position="1180"/>
    </location>
</feature>
<comment type="subcellular location">
    <subcellularLocation>
        <location evidence="1">Membrane</location>
        <topology evidence="1">Multi-pass membrane protein</topology>
    </subcellularLocation>
</comment>
<keyword evidence="5 17" id="KW-0812">Transmembrane</keyword>
<dbReference type="FunFam" id="1.10.287.70:FF:000018">
    <property type="entry name" value="Voltage-dependent T-type calcium channel subunit alpha"/>
    <property type="match status" value="1"/>
</dbReference>
<evidence type="ECO:0000313" key="19">
    <source>
        <dbReference type="Ensembl" id="ENSSSCP00070047304.1"/>
    </source>
</evidence>
<keyword evidence="7" id="KW-0106">Calcium</keyword>